<proteinExistence type="predicted"/>
<gene>
    <name evidence="1" type="ORF">DFH08DRAFT_1050162</name>
</gene>
<accession>A0AAD7EBW9</accession>
<evidence type="ECO:0000313" key="2">
    <source>
        <dbReference type="Proteomes" id="UP001218218"/>
    </source>
</evidence>
<comment type="caution">
    <text evidence="1">The sequence shown here is derived from an EMBL/GenBank/DDBJ whole genome shotgun (WGS) entry which is preliminary data.</text>
</comment>
<reference evidence="1" key="1">
    <citation type="submission" date="2023-03" db="EMBL/GenBank/DDBJ databases">
        <title>Massive genome expansion in bonnet fungi (Mycena s.s.) driven by repeated elements and novel gene families across ecological guilds.</title>
        <authorList>
            <consortium name="Lawrence Berkeley National Laboratory"/>
            <person name="Harder C.B."/>
            <person name="Miyauchi S."/>
            <person name="Viragh M."/>
            <person name="Kuo A."/>
            <person name="Thoen E."/>
            <person name="Andreopoulos B."/>
            <person name="Lu D."/>
            <person name="Skrede I."/>
            <person name="Drula E."/>
            <person name="Henrissat B."/>
            <person name="Morin E."/>
            <person name="Kohler A."/>
            <person name="Barry K."/>
            <person name="LaButti K."/>
            <person name="Morin E."/>
            <person name="Salamov A."/>
            <person name="Lipzen A."/>
            <person name="Mereny Z."/>
            <person name="Hegedus B."/>
            <person name="Baldrian P."/>
            <person name="Stursova M."/>
            <person name="Weitz H."/>
            <person name="Taylor A."/>
            <person name="Grigoriev I.V."/>
            <person name="Nagy L.G."/>
            <person name="Martin F."/>
            <person name="Kauserud H."/>
        </authorList>
    </citation>
    <scope>NUCLEOTIDE SEQUENCE</scope>
    <source>
        <strain evidence="1">CBHHK002</strain>
    </source>
</reference>
<sequence>MARTTRNPELDLCPDFAGPIFQAARDAIVATVPTKTSANVVDDLTASWQADWDAKKAAWDAQEIADRVTRDADAQATRDEAARKQAEIDAEFAAEKKEADRKKPKVNDFDSNRGIADSVALRPSLFALRKLERFEYVEAWYFTREGCADAAAAGANRAVNEEAFTFTKLDDVVGLRPAAALAGSKSVVKDVDLTWDQLAFAKNNILHYAAQFKWPERHVASLADFWYNLEVHPTRAMAYGDRIVLSYQAKARIEWHDALKRDEGFNIANINDTFMRRASDEVWDAVRQEAVHQVSKNPPPPN</sequence>
<evidence type="ECO:0000313" key="1">
    <source>
        <dbReference type="EMBL" id="KAJ7309130.1"/>
    </source>
</evidence>
<dbReference type="AlphaFoldDB" id="A0AAD7EBW9"/>
<dbReference type="EMBL" id="JARIHO010000083">
    <property type="protein sequence ID" value="KAJ7309130.1"/>
    <property type="molecule type" value="Genomic_DNA"/>
</dbReference>
<protein>
    <submittedName>
        <fullName evidence="1">Uncharacterized protein</fullName>
    </submittedName>
</protein>
<organism evidence="1 2">
    <name type="scientific">Mycena albidolilacea</name>
    <dbReference type="NCBI Taxonomy" id="1033008"/>
    <lineage>
        <taxon>Eukaryota</taxon>
        <taxon>Fungi</taxon>
        <taxon>Dikarya</taxon>
        <taxon>Basidiomycota</taxon>
        <taxon>Agaricomycotina</taxon>
        <taxon>Agaricomycetes</taxon>
        <taxon>Agaricomycetidae</taxon>
        <taxon>Agaricales</taxon>
        <taxon>Marasmiineae</taxon>
        <taxon>Mycenaceae</taxon>
        <taxon>Mycena</taxon>
    </lineage>
</organism>
<dbReference type="Proteomes" id="UP001218218">
    <property type="component" value="Unassembled WGS sequence"/>
</dbReference>
<name>A0AAD7EBW9_9AGAR</name>
<keyword evidence="2" id="KW-1185">Reference proteome</keyword>